<dbReference type="Proteomes" id="UP000324853">
    <property type="component" value="Unassembled WGS sequence"/>
</dbReference>
<name>A0A5S4X144_9BRAD</name>
<evidence type="ECO:0000313" key="2">
    <source>
        <dbReference type="Proteomes" id="UP000324853"/>
    </source>
</evidence>
<dbReference type="RefSeq" id="WP_148749251.1">
    <property type="nucleotide sequence ID" value="NZ_VSSR01000006.1"/>
</dbReference>
<sequence>MDKDLKAKVTGKADVYLHNHLANSAYWFKRQIEKKIESGDRTGIAFDYLACATSIAFTNEAHINFFGMKCVKGYIERDPIESKVAVVFNAFKMPIVWETRPLSSFRTMKNLRDTLAHGKPAEIRYDNVTSATPDQQNIIDNLKADWQKALTHEPIMTAYKDMDDLFKQLLEKSDLKLFDTIEQTNYTISLIEK</sequence>
<reference evidence="1 2" key="1">
    <citation type="submission" date="2019-08" db="EMBL/GenBank/DDBJ databases">
        <title>Bradyrhizobium hipponensis sp. nov., a rhizobium isolated from a Lupinus angustifolius root nodule in Tunisia.</title>
        <authorList>
            <person name="Off K."/>
            <person name="Rejili M."/>
            <person name="Mars M."/>
            <person name="Brachmann A."/>
            <person name="Marin M."/>
        </authorList>
    </citation>
    <scope>NUCLEOTIDE SEQUENCE [LARGE SCALE GENOMIC DNA]</scope>
    <source>
        <strain evidence="1 2">CTAW11</strain>
    </source>
</reference>
<dbReference type="EMBL" id="VSSR01000006">
    <property type="protein sequence ID" value="TYL87729.1"/>
    <property type="molecule type" value="Genomic_DNA"/>
</dbReference>
<comment type="caution">
    <text evidence="1">The sequence shown here is derived from an EMBL/GenBank/DDBJ whole genome shotgun (WGS) entry which is preliminary data.</text>
</comment>
<protein>
    <recommendedName>
        <fullName evidence="3">MAE-28990/MAE-18760-like HEPN domain-containing protein</fullName>
    </recommendedName>
</protein>
<organism evidence="1 2">
    <name type="scientific">Bradyrhizobium cytisi</name>
    <dbReference type="NCBI Taxonomy" id="515489"/>
    <lineage>
        <taxon>Bacteria</taxon>
        <taxon>Pseudomonadati</taxon>
        <taxon>Pseudomonadota</taxon>
        <taxon>Alphaproteobacteria</taxon>
        <taxon>Hyphomicrobiales</taxon>
        <taxon>Nitrobacteraceae</taxon>
        <taxon>Bradyrhizobium</taxon>
    </lineage>
</organism>
<evidence type="ECO:0000313" key="1">
    <source>
        <dbReference type="EMBL" id="TYL87729.1"/>
    </source>
</evidence>
<dbReference type="AlphaFoldDB" id="A0A5S4X144"/>
<gene>
    <name evidence="1" type="ORF">FXB38_02795</name>
</gene>
<dbReference type="OrthoDB" id="7857369at2"/>
<keyword evidence="2" id="KW-1185">Reference proteome</keyword>
<accession>A0A5S4X144</accession>
<proteinExistence type="predicted"/>
<evidence type="ECO:0008006" key="3">
    <source>
        <dbReference type="Google" id="ProtNLM"/>
    </source>
</evidence>